<dbReference type="InterPro" id="IPR036291">
    <property type="entry name" value="NAD(P)-bd_dom_sf"/>
</dbReference>
<proteinExistence type="predicted"/>
<reference evidence="1 2" key="2">
    <citation type="journal article" date="2018" name="Int. J. Syst. Evol. Microbiol.">
        <title>Burkholderia insecticola sp. nov., a gut symbiotic bacterium of the bean bug Riptortus pedestris.</title>
        <authorList>
            <person name="Takeshita K."/>
            <person name="Tamaki H."/>
            <person name="Ohbayashi T."/>
            <person name="Meng X.-Y."/>
            <person name="Sone T."/>
            <person name="Mitani Y."/>
            <person name="Peeters C."/>
            <person name="Kikuchi Y."/>
            <person name="Vandamme P."/>
        </authorList>
    </citation>
    <scope>NUCLEOTIDE SEQUENCE [LARGE SCALE GENOMIC DNA]</scope>
    <source>
        <strain evidence="1">RPE64</strain>
        <plasmid evidence="1 2">p2</plasmid>
    </source>
</reference>
<evidence type="ECO:0008006" key="3">
    <source>
        <dbReference type="Google" id="ProtNLM"/>
    </source>
</evidence>
<evidence type="ECO:0000313" key="1">
    <source>
        <dbReference type="EMBL" id="BAN28248.1"/>
    </source>
</evidence>
<dbReference type="Gene3D" id="3.90.180.10">
    <property type="entry name" value="Medium-chain alcohol dehydrogenases, catalytic domain"/>
    <property type="match status" value="1"/>
</dbReference>
<dbReference type="KEGG" id="buo:BRPE64_ECDS00900"/>
<name>R4WUK3_9BURK</name>
<dbReference type="SUPFAM" id="SSF51735">
    <property type="entry name" value="NAD(P)-binding Rossmann-fold domains"/>
    <property type="match status" value="1"/>
</dbReference>
<dbReference type="EMBL" id="AP013062">
    <property type="protein sequence ID" value="BAN28248.1"/>
    <property type="molecule type" value="Genomic_DNA"/>
</dbReference>
<geneLocation type="plasmid" evidence="1 2">
    <name>p2</name>
</geneLocation>
<accession>R4WUK3</accession>
<keyword evidence="2" id="KW-1185">Reference proteome</keyword>
<protein>
    <recommendedName>
        <fullName evidence="3">Alcohol dehydrogenase zinc-binding domain protein</fullName>
    </recommendedName>
</protein>
<organism evidence="1 2">
    <name type="scientific">Caballeronia insecticola</name>
    <dbReference type="NCBI Taxonomy" id="758793"/>
    <lineage>
        <taxon>Bacteria</taxon>
        <taxon>Pseudomonadati</taxon>
        <taxon>Pseudomonadota</taxon>
        <taxon>Betaproteobacteria</taxon>
        <taxon>Burkholderiales</taxon>
        <taxon>Burkholderiaceae</taxon>
        <taxon>Caballeronia</taxon>
    </lineage>
</organism>
<dbReference type="PATRIC" id="fig|758793.3.peg.6429"/>
<keyword evidence="1" id="KW-0614">Plasmid</keyword>
<dbReference type="Gene3D" id="3.40.50.720">
    <property type="entry name" value="NAD(P)-binding Rossmann-like Domain"/>
    <property type="match status" value="1"/>
</dbReference>
<dbReference type="AlphaFoldDB" id="R4WUK3"/>
<gene>
    <name evidence="1" type="ORF">BRPE64_ECDS00900</name>
</gene>
<reference evidence="1 2" key="1">
    <citation type="journal article" date="2013" name="Genome Announc.">
        <title>Complete Genome Sequence of Burkholderia sp. Strain RPE64, Bacterial Symbiont of the Bean Bug Riptortus pedestris.</title>
        <authorList>
            <person name="Shibata T.F."/>
            <person name="Maeda T."/>
            <person name="Nikoh N."/>
            <person name="Yamaguchi K."/>
            <person name="Oshima K."/>
            <person name="Hattori M."/>
            <person name="Nishiyama T."/>
            <person name="Hasebe M."/>
            <person name="Fukatsu T."/>
            <person name="Kikuchi Y."/>
            <person name="Shigenobu S."/>
        </authorList>
    </citation>
    <scope>NUCLEOTIDE SEQUENCE [LARGE SCALE GENOMIC DNA]</scope>
    <source>
        <plasmid evidence="1 2">p2</plasmid>
    </source>
</reference>
<evidence type="ECO:0000313" key="2">
    <source>
        <dbReference type="Proteomes" id="UP000013966"/>
    </source>
</evidence>
<dbReference type="Proteomes" id="UP000013966">
    <property type="component" value="Plasmid p2"/>
</dbReference>
<sequence length="84" mass="9366">MSGQTAKVFSPFLIFKSQSIRGFWIFNWFRTPDTKKVEAMFDELASLVSDGTLSLPVTAEFGFDRVQEAIAVASNYNGKAILKP</sequence>
<dbReference type="HOGENOM" id="CLU_2521211_0_0_4"/>